<comment type="similarity">
    <text evidence="2">Belongs to the outer membrane factor (OMF) (TC 1.B.17) family.</text>
</comment>
<dbReference type="PANTHER" id="PTHR30026:SF20">
    <property type="entry name" value="OUTER MEMBRANE PROTEIN TOLC"/>
    <property type="match status" value="1"/>
</dbReference>
<keyword evidence="5" id="KW-0812">Transmembrane</keyword>
<gene>
    <name evidence="8" type="ORF">A2438_06010</name>
</gene>
<evidence type="ECO:0008006" key="10">
    <source>
        <dbReference type="Google" id="ProtNLM"/>
    </source>
</evidence>
<evidence type="ECO:0000313" key="9">
    <source>
        <dbReference type="Proteomes" id="UP000179242"/>
    </source>
</evidence>
<reference evidence="8 9" key="1">
    <citation type="journal article" date="2016" name="Nat. Commun.">
        <title>Thousands of microbial genomes shed light on interconnected biogeochemical processes in an aquifer system.</title>
        <authorList>
            <person name="Anantharaman K."/>
            <person name="Brown C.T."/>
            <person name="Hug L.A."/>
            <person name="Sharon I."/>
            <person name="Castelle C.J."/>
            <person name="Probst A.J."/>
            <person name="Thomas B.C."/>
            <person name="Singh A."/>
            <person name="Wilkins M.J."/>
            <person name="Karaoz U."/>
            <person name="Brodie E.L."/>
            <person name="Williams K.H."/>
            <person name="Hubbard S.S."/>
            <person name="Banfield J.F."/>
        </authorList>
    </citation>
    <scope>NUCLEOTIDE SEQUENCE [LARGE SCALE GENOMIC DNA]</scope>
</reference>
<evidence type="ECO:0000256" key="7">
    <source>
        <dbReference type="ARBA" id="ARBA00023237"/>
    </source>
</evidence>
<protein>
    <recommendedName>
        <fullName evidence="10">Transporter</fullName>
    </recommendedName>
</protein>
<dbReference type="InterPro" id="IPR003423">
    <property type="entry name" value="OMP_efflux"/>
</dbReference>
<evidence type="ECO:0000256" key="5">
    <source>
        <dbReference type="ARBA" id="ARBA00022692"/>
    </source>
</evidence>
<dbReference type="Pfam" id="PF02321">
    <property type="entry name" value="OEP"/>
    <property type="match status" value="2"/>
</dbReference>
<keyword evidence="6" id="KW-0472">Membrane</keyword>
<evidence type="ECO:0000256" key="4">
    <source>
        <dbReference type="ARBA" id="ARBA00022452"/>
    </source>
</evidence>
<dbReference type="GO" id="GO:0009279">
    <property type="term" value="C:cell outer membrane"/>
    <property type="evidence" value="ECO:0007669"/>
    <property type="project" value="UniProtKB-SubCell"/>
</dbReference>
<dbReference type="SUPFAM" id="SSF56954">
    <property type="entry name" value="Outer membrane efflux proteins (OEP)"/>
    <property type="match status" value="1"/>
</dbReference>
<keyword evidence="4" id="KW-1134">Transmembrane beta strand</keyword>
<accession>A0A1F4U6H8</accession>
<organism evidence="8 9">
    <name type="scientific">candidate division WOR-1 bacterium RIFOXYC2_FULL_46_14</name>
    <dbReference type="NCBI Taxonomy" id="1802587"/>
    <lineage>
        <taxon>Bacteria</taxon>
        <taxon>Bacillati</taxon>
        <taxon>Saganbacteria</taxon>
    </lineage>
</organism>
<evidence type="ECO:0000256" key="6">
    <source>
        <dbReference type="ARBA" id="ARBA00023136"/>
    </source>
</evidence>
<keyword evidence="7" id="KW-0998">Cell outer membrane</keyword>
<dbReference type="Gene3D" id="1.20.1600.10">
    <property type="entry name" value="Outer membrane efflux proteins (OEP)"/>
    <property type="match status" value="1"/>
</dbReference>
<dbReference type="InterPro" id="IPR051906">
    <property type="entry name" value="TolC-like"/>
</dbReference>
<keyword evidence="3" id="KW-0813">Transport</keyword>
<dbReference type="GO" id="GO:1990281">
    <property type="term" value="C:efflux pump complex"/>
    <property type="evidence" value="ECO:0007669"/>
    <property type="project" value="TreeGrafter"/>
</dbReference>
<evidence type="ECO:0000256" key="2">
    <source>
        <dbReference type="ARBA" id="ARBA00007613"/>
    </source>
</evidence>
<name>A0A1F4U6H8_UNCSA</name>
<proteinExistence type="inferred from homology"/>
<evidence type="ECO:0000313" key="8">
    <source>
        <dbReference type="EMBL" id="OGC40554.1"/>
    </source>
</evidence>
<dbReference type="Proteomes" id="UP000179242">
    <property type="component" value="Unassembled WGS sequence"/>
</dbReference>
<comment type="caution">
    <text evidence="8">The sequence shown here is derived from an EMBL/GenBank/DDBJ whole genome shotgun (WGS) entry which is preliminary data.</text>
</comment>
<dbReference type="AlphaFoldDB" id="A0A1F4U6H8"/>
<dbReference type="GO" id="GO:0015562">
    <property type="term" value="F:efflux transmembrane transporter activity"/>
    <property type="evidence" value="ECO:0007669"/>
    <property type="project" value="InterPro"/>
</dbReference>
<dbReference type="PANTHER" id="PTHR30026">
    <property type="entry name" value="OUTER MEMBRANE PROTEIN TOLC"/>
    <property type="match status" value="1"/>
</dbReference>
<sequence length="411" mass="47508">MFFRNFRILTISTIFFLITNIAVSALTLDQALETANKNNPKTLSSYAMYEEAKTKVVQKNWLPQPDLMLEYKQIPQEARNPVNAGMYMYGFSQKLPFPYKLWLSHSSAWNMENRYKYLYEQQAWDTRADVVEAYYKLFFANRKYEINKSNLEILKRFKRVSESKYVVGKAAQSDLLTAQIQYELIKNDDETFKREISLAQTALERLLNKNTGGTTESAPKAFDFKLDLEKVKELAQKLNPMLLALKSQKNSLSDAHALSKFDIIPDIKTTVLQREIPNAGLNGWDFKLSAEIPLWFWSKAAAINEAGYTQDIVEQAYLDFKNELNQKVETVYIKLETTVRTDKIYKDSILKKTKQALSSAETAYRADRIDFLTLSNAQKMNFDAELAYYKNLVEIEIHKARLEALIGGEIK</sequence>
<dbReference type="EMBL" id="MEUJ01000003">
    <property type="protein sequence ID" value="OGC40554.1"/>
    <property type="molecule type" value="Genomic_DNA"/>
</dbReference>
<evidence type="ECO:0000256" key="1">
    <source>
        <dbReference type="ARBA" id="ARBA00004442"/>
    </source>
</evidence>
<evidence type="ECO:0000256" key="3">
    <source>
        <dbReference type="ARBA" id="ARBA00022448"/>
    </source>
</evidence>
<dbReference type="GO" id="GO:0015288">
    <property type="term" value="F:porin activity"/>
    <property type="evidence" value="ECO:0007669"/>
    <property type="project" value="TreeGrafter"/>
</dbReference>
<comment type="subcellular location">
    <subcellularLocation>
        <location evidence="1">Cell outer membrane</location>
    </subcellularLocation>
</comment>